<organism evidence="1 2">
    <name type="scientific">Sinorhizobium americanum</name>
    <dbReference type="NCBI Taxonomy" id="194963"/>
    <lineage>
        <taxon>Bacteria</taxon>
        <taxon>Pseudomonadati</taxon>
        <taxon>Pseudomonadota</taxon>
        <taxon>Alphaproteobacteria</taxon>
        <taxon>Hyphomicrobiales</taxon>
        <taxon>Rhizobiaceae</taxon>
        <taxon>Sinorhizobium/Ensifer group</taxon>
        <taxon>Sinorhizobium</taxon>
    </lineage>
</organism>
<evidence type="ECO:0000313" key="1">
    <source>
        <dbReference type="EMBL" id="TCN20356.1"/>
    </source>
</evidence>
<evidence type="ECO:0000313" key="2">
    <source>
        <dbReference type="Proteomes" id="UP000295043"/>
    </source>
</evidence>
<gene>
    <name evidence="1" type="ORF">EV184_12837</name>
</gene>
<comment type="caution">
    <text evidence="1">The sequence shown here is derived from an EMBL/GenBank/DDBJ whole genome shotgun (WGS) entry which is preliminary data.</text>
</comment>
<dbReference type="Proteomes" id="UP000295043">
    <property type="component" value="Unassembled WGS sequence"/>
</dbReference>
<name>A0A4R2B1Z1_9HYPH</name>
<sequence>MVPMCSTVNHRGRTYETPRALGSLIGTLEELVWRDRKDELDWCLCVIDVPLSLNRARLRWKQAEASNTFIIED</sequence>
<dbReference type="AlphaFoldDB" id="A0A4R2B1Z1"/>
<proteinExistence type="predicted"/>
<protein>
    <submittedName>
        <fullName evidence="1">Uncharacterized protein</fullName>
    </submittedName>
</protein>
<dbReference type="EMBL" id="SLVU01000028">
    <property type="protein sequence ID" value="TCN20356.1"/>
    <property type="molecule type" value="Genomic_DNA"/>
</dbReference>
<accession>A0A4R2B1Z1</accession>
<reference evidence="1 2" key="1">
    <citation type="submission" date="2019-03" db="EMBL/GenBank/DDBJ databases">
        <title>Genomic Encyclopedia of Type Strains, Phase IV (KMG-V): Genome sequencing to study the core and pangenomes of soil and plant-associated prokaryotes.</title>
        <authorList>
            <person name="Whitman W."/>
        </authorList>
    </citation>
    <scope>NUCLEOTIDE SEQUENCE [LARGE SCALE GENOMIC DNA]</scope>
    <source>
        <strain evidence="1 2">23C40</strain>
    </source>
</reference>